<dbReference type="EMBL" id="KN822775">
    <property type="protein sequence ID" value="KIM50055.1"/>
    <property type="molecule type" value="Genomic_DNA"/>
</dbReference>
<gene>
    <name evidence="2" type="ORF">SCLCIDRAFT_34720</name>
</gene>
<sequence>MEDGEHDDNSTLDHKNGSVQGIGDVGSNEKTTDTVEEAGREVVNSEHDADSAQDSGGNNNNKGERKKGPVA</sequence>
<evidence type="ECO:0000313" key="2">
    <source>
        <dbReference type="EMBL" id="KIM50055.1"/>
    </source>
</evidence>
<dbReference type="HOGENOM" id="CLU_2741544_0_0_1"/>
<feature type="region of interest" description="Disordered" evidence="1">
    <location>
        <begin position="1"/>
        <end position="71"/>
    </location>
</feature>
<dbReference type="InParanoid" id="A0A0C3CMZ6"/>
<keyword evidence="3" id="KW-1185">Reference proteome</keyword>
<dbReference type="Proteomes" id="UP000053989">
    <property type="component" value="Unassembled WGS sequence"/>
</dbReference>
<evidence type="ECO:0000256" key="1">
    <source>
        <dbReference type="SAM" id="MobiDB-lite"/>
    </source>
</evidence>
<accession>A0A0C3CMZ6</accession>
<evidence type="ECO:0000313" key="3">
    <source>
        <dbReference type="Proteomes" id="UP000053989"/>
    </source>
</evidence>
<reference evidence="2 3" key="1">
    <citation type="submission" date="2014-04" db="EMBL/GenBank/DDBJ databases">
        <authorList>
            <consortium name="DOE Joint Genome Institute"/>
            <person name="Kuo A."/>
            <person name="Kohler A."/>
            <person name="Nagy L.G."/>
            <person name="Floudas D."/>
            <person name="Copeland A."/>
            <person name="Barry K.W."/>
            <person name="Cichocki N."/>
            <person name="Veneault-Fourrey C."/>
            <person name="LaButti K."/>
            <person name="Lindquist E.A."/>
            <person name="Lipzen A."/>
            <person name="Lundell T."/>
            <person name="Morin E."/>
            <person name="Murat C."/>
            <person name="Sun H."/>
            <person name="Tunlid A."/>
            <person name="Henrissat B."/>
            <person name="Grigoriev I.V."/>
            <person name="Hibbett D.S."/>
            <person name="Martin F."/>
            <person name="Nordberg H.P."/>
            <person name="Cantor M.N."/>
            <person name="Hua S.X."/>
        </authorList>
    </citation>
    <scope>NUCLEOTIDE SEQUENCE [LARGE SCALE GENOMIC DNA]</scope>
    <source>
        <strain evidence="2 3">Foug A</strain>
    </source>
</reference>
<proteinExistence type="predicted"/>
<feature type="compositionally biased region" description="Basic and acidic residues" evidence="1">
    <location>
        <begin position="30"/>
        <end position="50"/>
    </location>
</feature>
<reference evidence="3" key="2">
    <citation type="submission" date="2015-01" db="EMBL/GenBank/DDBJ databases">
        <title>Evolutionary Origins and Diversification of the Mycorrhizal Mutualists.</title>
        <authorList>
            <consortium name="DOE Joint Genome Institute"/>
            <consortium name="Mycorrhizal Genomics Consortium"/>
            <person name="Kohler A."/>
            <person name="Kuo A."/>
            <person name="Nagy L.G."/>
            <person name="Floudas D."/>
            <person name="Copeland A."/>
            <person name="Barry K.W."/>
            <person name="Cichocki N."/>
            <person name="Veneault-Fourrey C."/>
            <person name="LaButti K."/>
            <person name="Lindquist E.A."/>
            <person name="Lipzen A."/>
            <person name="Lundell T."/>
            <person name="Morin E."/>
            <person name="Murat C."/>
            <person name="Riley R."/>
            <person name="Ohm R."/>
            <person name="Sun H."/>
            <person name="Tunlid A."/>
            <person name="Henrissat B."/>
            <person name="Grigoriev I.V."/>
            <person name="Hibbett D.S."/>
            <person name="Martin F."/>
        </authorList>
    </citation>
    <scope>NUCLEOTIDE SEQUENCE [LARGE SCALE GENOMIC DNA]</scope>
    <source>
        <strain evidence="3">Foug A</strain>
    </source>
</reference>
<organism evidence="2 3">
    <name type="scientific">Scleroderma citrinum Foug A</name>
    <dbReference type="NCBI Taxonomy" id="1036808"/>
    <lineage>
        <taxon>Eukaryota</taxon>
        <taxon>Fungi</taxon>
        <taxon>Dikarya</taxon>
        <taxon>Basidiomycota</taxon>
        <taxon>Agaricomycotina</taxon>
        <taxon>Agaricomycetes</taxon>
        <taxon>Agaricomycetidae</taxon>
        <taxon>Boletales</taxon>
        <taxon>Sclerodermatineae</taxon>
        <taxon>Sclerodermataceae</taxon>
        <taxon>Scleroderma</taxon>
    </lineage>
</organism>
<name>A0A0C3CMZ6_9AGAM</name>
<feature type="compositionally biased region" description="Basic and acidic residues" evidence="1">
    <location>
        <begin position="7"/>
        <end position="16"/>
    </location>
</feature>
<protein>
    <submittedName>
        <fullName evidence="2">Uncharacterized protein</fullName>
    </submittedName>
</protein>
<dbReference type="AlphaFoldDB" id="A0A0C3CMZ6"/>
<feature type="compositionally biased region" description="Basic and acidic residues" evidence="1">
    <location>
        <begin position="62"/>
        <end position="71"/>
    </location>
</feature>